<dbReference type="Pfam" id="PF16913">
    <property type="entry name" value="PUNUT"/>
    <property type="match status" value="2"/>
</dbReference>
<evidence type="ECO:0000256" key="7">
    <source>
        <dbReference type="SAM" id="MobiDB-lite"/>
    </source>
</evidence>
<sequence>MGKTQEVQLHSKTYFTTINMGEPQQVPLSKNEANGAKETNSLEEDSSFPGSMNQSTINKKKRYYRWLRIAIHAALVLVCSSAAVLLGRLYYEKGGKSKWMGTLVQLAGFPILLPYYFFSASKNLSTNSIHQNQPSTTMLAFIYVSIDSNQVSKKKYVIGFICTIGASAGYGLWLSLTQLVFKKVLKRETFKVVMDMIIYQSLVATCVTLVGLFASGEWSGLKNEMKEYEMGKASYLLNLTFTAILWQLFTIGCVGLIFEVSSLFSNAISVLGVPVVPMLAVMFFDDKMHGVKAMSMVLAIWGFVSYVYQQYLDDTKSENRNPSHVPKASSPLEEEVNR</sequence>
<evidence type="ECO:0000256" key="5">
    <source>
        <dbReference type="ARBA" id="ARBA00023136"/>
    </source>
</evidence>
<dbReference type="GO" id="GO:0016020">
    <property type="term" value="C:membrane"/>
    <property type="evidence" value="ECO:0007669"/>
    <property type="project" value="UniProtKB-SubCell"/>
</dbReference>
<comment type="caution">
    <text evidence="6">Lacks conserved residue(s) required for the propagation of feature annotation.</text>
</comment>
<feature type="transmembrane region" description="Helical" evidence="6">
    <location>
        <begin position="66"/>
        <end position="87"/>
    </location>
</feature>
<keyword evidence="3 6" id="KW-0812">Transmembrane</keyword>
<proteinExistence type="inferred from homology"/>
<feature type="transmembrane region" description="Helical" evidence="6">
    <location>
        <begin position="235"/>
        <end position="258"/>
    </location>
</feature>
<comment type="similarity">
    <text evidence="1 6">Belongs to the purine permeases (TC 2.A.7.14) family.</text>
</comment>
<feature type="region of interest" description="Disordered" evidence="7">
    <location>
        <begin position="317"/>
        <end position="338"/>
    </location>
</feature>
<dbReference type="GeneID" id="113854588"/>
<accession>A0A8B8KE46</accession>
<dbReference type="Proteomes" id="UP000694853">
    <property type="component" value="Unplaced"/>
</dbReference>
<evidence type="ECO:0000256" key="1">
    <source>
        <dbReference type="ARBA" id="ARBA00006213"/>
    </source>
</evidence>
<keyword evidence="8" id="KW-1185">Reference proteome</keyword>
<reference evidence="8" key="1">
    <citation type="journal article" date="2019" name="Toxins">
        <title>Detection of Abrin-Like and Prepropulchellin-Like Toxin Genes and Transcripts Using Whole Genome Sequencing and Full-Length Transcript Sequencing of Abrus precatorius.</title>
        <authorList>
            <person name="Hovde B.T."/>
            <person name="Daligault H.E."/>
            <person name="Hanschen E.R."/>
            <person name="Kunde Y.A."/>
            <person name="Johnson M.B."/>
            <person name="Starkenburg S.R."/>
            <person name="Johnson S.L."/>
        </authorList>
    </citation>
    <scope>NUCLEOTIDE SEQUENCE [LARGE SCALE GENOMIC DNA]</scope>
</reference>
<keyword evidence="4 6" id="KW-1133">Transmembrane helix</keyword>
<feature type="transmembrane region" description="Helical" evidence="6">
    <location>
        <begin position="99"/>
        <end position="118"/>
    </location>
</feature>
<feature type="transmembrane region" description="Helical" evidence="6">
    <location>
        <begin position="264"/>
        <end position="284"/>
    </location>
</feature>
<feature type="transmembrane region" description="Helical" evidence="6">
    <location>
        <begin position="196"/>
        <end position="214"/>
    </location>
</feature>
<dbReference type="PANTHER" id="PTHR31376">
    <property type="entry name" value="OS09G0467300 PROTEIN-RELATED"/>
    <property type="match status" value="1"/>
</dbReference>
<evidence type="ECO:0000313" key="9">
    <source>
        <dbReference type="RefSeq" id="XP_027341483.1"/>
    </source>
</evidence>
<keyword evidence="5 6" id="KW-0472">Membrane</keyword>
<feature type="transmembrane region" description="Helical" evidence="6">
    <location>
        <begin position="156"/>
        <end position="176"/>
    </location>
</feature>
<gene>
    <name evidence="9" type="primary">LOC113854588</name>
</gene>
<dbReference type="PANTHER" id="PTHR31376:SF17">
    <property type="entry name" value="PURINE PERMEASE 21-RELATED"/>
    <property type="match status" value="1"/>
</dbReference>
<comment type="subcellular location">
    <subcellularLocation>
        <location evidence="6">Membrane</location>
        <topology evidence="6">Multi-pass membrane protein</topology>
    </subcellularLocation>
</comment>
<reference evidence="9" key="2">
    <citation type="submission" date="2025-08" db="UniProtKB">
        <authorList>
            <consortium name="RefSeq"/>
        </authorList>
    </citation>
    <scope>IDENTIFICATION</scope>
    <source>
        <tissue evidence="9">Young leaves</tissue>
    </source>
</reference>
<organism evidence="8 9">
    <name type="scientific">Abrus precatorius</name>
    <name type="common">Indian licorice</name>
    <name type="synonym">Glycine abrus</name>
    <dbReference type="NCBI Taxonomy" id="3816"/>
    <lineage>
        <taxon>Eukaryota</taxon>
        <taxon>Viridiplantae</taxon>
        <taxon>Streptophyta</taxon>
        <taxon>Embryophyta</taxon>
        <taxon>Tracheophyta</taxon>
        <taxon>Spermatophyta</taxon>
        <taxon>Magnoliopsida</taxon>
        <taxon>eudicotyledons</taxon>
        <taxon>Gunneridae</taxon>
        <taxon>Pentapetalae</taxon>
        <taxon>rosids</taxon>
        <taxon>fabids</taxon>
        <taxon>Fabales</taxon>
        <taxon>Fabaceae</taxon>
        <taxon>Papilionoideae</taxon>
        <taxon>50 kb inversion clade</taxon>
        <taxon>NPAAA clade</taxon>
        <taxon>indigoferoid/millettioid clade</taxon>
        <taxon>Abreae</taxon>
        <taxon>Abrus</taxon>
    </lineage>
</organism>
<protein>
    <recommendedName>
        <fullName evidence="6">Probable purine permease</fullName>
    </recommendedName>
</protein>
<evidence type="ECO:0000256" key="6">
    <source>
        <dbReference type="RuleBase" id="RU368015"/>
    </source>
</evidence>
<evidence type="ECO:0000256" key="4">
    <source>
        <dbReference type="ARBA" id="ARBA00022989"/>
    </source>
</evidence>
<dbReference type="GO" id="GO:0015211">
    <property type="term" value="F:purine nucleoside transmembrane transporter activity"/>
    <property type="evidence" value="ECO:0007669"/>
    <property type="project" value="UniProtKB-UniRule"/>
</dbReference>
<evidence type="ECO:0000313" key="8">
    <source>
        <dbReference type="Proteomes" id="UP000694853"/>
    </source>
</evidence>
<dbReference type="RefSeq" id="XP_027341483.1">
    <property type="nucleotide sequence ID" value="XM_027485682.1"/>
</dbReference>
<keyword evidence="2 6" id="KW-0813">Transport</keyword>
<dbReference type="AlphaFoldDB" id="A0A8B8KE46"/>
<dbReference type="GO" id="GO:0005345">
    <property type="term" value="F:purine nucleobase transmembrane transporter activity"/>
    <property type="evidence" value="ECO:0007669"/>
    <property type="project" value="UniProtKB-UniRule"/>
</dbReference>
<name>A0A8B8KE46_ABRPR</name>
<evidence type="ECO:0000256" key="2">
    <source>
        <dbReference type="ARBA" id="ARBA00022448"/>
    </source>
</evidence>
<feature type="region of interest" description="Disordered" evidence="7">
    <location>
        <begin position="25"/>
        <end position="54"/>
    </location>
</feature>
<evidence type="ECO:0000256" key="3">
    <source>
        <dbReference type="ARBA" id="ARBA00022692"/>
    </source>
</evidence>
<dbReference type="InterPro" id="IPR030182">
    <property type="entry name" value="PUP_plant"/>
</dbReference>